<gene>
    <name evidence="2" type="ordered locus">Fraau_2809</name>
</gene>
<organism evidence="2 3">
    <name type="scientific">Frateuria aurantia (strain ATCC 33424 / DSM 6220 / KCTC 2777 / LMG 1558 / NBRC 3245 / NCIMB 13370)</name>
    <name type="common">Acetobacter aurantius</name>
    <dbReference type="NCBI Taxonomy" id="767434"/>
    <lineage>
        <taxon>Bacteria</taxon>
        <taxon>Pseudomonadati</taxon>
        <taxon>Pseudomonadota</taxon>
        <taxon>Gammaproteobacteria</taxon>
        <taxon>Lysobacterales</taxon>
        <taxon>Rhodanobacteraceae</taxon>
        <taxon>Frateuria</taxon>
    </lineage>
</organism>
<keyword evidence="3" id="KW-1185">Reference proteome</keyword>
<protein>
    <submittedName>
        <fullName evidence="2">ABC-type transport system involved in resistance to organic solvents, periplasmic component</fullName>
    </submittedName>
</protein>
<feature type="domain" description="Mce/MlaD" evidence="1">
    <location>
        <begin position="39"/>
        <end position="115"/>
    </location>
</feature>
<evidence type="ECO:0000259" key="1">
    <source>
        <dbReference type="Pfam" id="PF02470"/>
    </source>
</evidence>
<dbReference type="PANTHER" id="PTHR36698:SF2">
    <property type="entry name" value="MCE_MLAD DOMAIN-CONTAINING PROTEIN"/>
    <property type="match status" value="1"/>
</dbReference>
<dbReference type="InterPro" id="IPR003399">
    <property type="entry name" value="Mce/MlaD"/>
</dbReference>
<dbReference type="OrthoDB" id="9806984at2"/>
<reference evidence="2" key="1">
    <citation type="submission" date="2012-02" db="EMBL/GenBank/DDBJ databases">
        <title>The complete genome of Frateuria aurantia DSM 6220.</title>
        <authorList>
            <consortium name="US DOE Joint Genome Institute (JGI-PGF)"/>
            <person name="Lucas S."/>
            <person name="Copeland A."/>
            <person name="Lapidus A."/>
            <person name="Glavina del Rio T."/>
            <person name="Dalin E."/>
            <person name="Tice H."/>
            <person name="Bruce D."/>
            <person name="Goodwin L."/>
            <person name="Pitluck S."/>
            <person name="Peters L."/>
            <person name="Ovchinnikova G."/>
            <person name="Teshima H."/>
            <person name="Kyrpides N."/>
            <person name="Mavromatis K."/>
            <person name="Ivanova N."/>
            <person name="Brettin T."/>
            <person name="Detter J.C."/>
            <person name="Han C."/>
            <person name="Larimer F."/>
            <person name="Land M."/>
            <person name="Hauser L."/>
            <person name="Markowitz V."/>
            <person name="Cheng J.-F."/>
            <person name="Hugenholtz P."/>
            <person name="Woyke T."/>
            <person name="Wu D."/>
            <person name="Brambilla E."/>
            <person name="Klenk H.-P."/>
            <person name="Eisen J.A."/>
        </authorList>
    </citation>
    <scope>NUCLEOTIDE SEQUENCE</scope>
    <source>
        <strain evidence="2">DSM 6220</strain>
    </source>
</reference>
<dbReference type="EMBL" id="CP003350">
    <property type="protein sequence ID" value="AFC87144.1"/>
    <property type="molecule type" value="Genomic_DNA"/>
</dbReference>
<dbReference type="AlphaFoldDB" id="H8L0A6"/>
<dbReference type="STRING" id="767434.Fraau_2809"/>
<evidence type="ECO:0000313" key="2">
    <source>
        <dbReference type="EMBL" id="AFC87144.1"/>
    </source>
</evidence>
<dbReference type="Proteomes" id="UP000005234">
    <property type="component" value="Chromosome"/>
</dbReference>
<dbReference type="SUPFAM" id="SSF58104">
    <property type="entry name" value="Methyl-accepting chemotaxis protein (MCP) signaling domain"/>
    <property type="match status" value="1"/>
</dbReference>
<dbReference type="HOGENOM" id="CLU_013850_1_2_6"/>
<dbReference type="KEGG" id="fau:Fraau_2809"/>
<name>H8L0A6_FRAAD</name>
<dbReference type="PANTHER" id="PTHR36698">
    <property type="entry name" value="BLL5892 PROTEIN"/>
    <property type="match status" value="1"/>
</dbReference>
<evidence type="ECO:0000313" key="3">
    <source>
        <dbReference type="Proteomes" id="UP000005234"/>
    </source>
</evidence>
<dbReference type="Pfam" id="PF02470">
    <property type="entry name" value="MlaD"/>
    <property type="match status" value="1"/>
</dbReference>
<dbReference type="eggNOG" id="COG1463">
    <property type="taxonomic scope" value="Bacteria"/>
</dbReference>
<accession>H8L0A6</accession>
<proteinExistence type="predicted"/>
<dbReference type="RefSeq" id="WP_014404147.1">
    <property type="nucleotide sequence ID" value="NC_017033.1"/>
</dbReference>
<sequence length="312" mass="34156">METRAHHVLIGLFTVLTVTASLLFALWLGHAGGNEKQNTYRIIFRESVNGLSQGAAVQYNGISVGDIRKLQLDPADPRRVIAIIRVNASTPIKQDTHAKLMLTSVTGGAVIMLSGGSPDSPSLEPVDHEPPTIIADRSPLSRLLNNGEDMMTSINEIVARVNRMVSPDNIRHINQTLANLDTITGAVASQRQDLHDLVGQLTDITGQTRQLIQQSQSLVTHTDQLLQHQGTQIMDHSQQTLDNLQHITATLDQLLSRNQGALDRGMQGAAELGPAIHQLQRSLIDLRQFTGQLKANPSSLLRGEDQRKEFVP</sequence>